<dbReference type="PANTHER" id="PTHR46060">
    <property type="entry name" value="MARINER MOS1 TRANSPOSASE-LIKE PROTEIN"/>
    <property type="match status" value="1"/>
</dbReference>
<dbReference type="GO" id="GO:0000729">
    <property type="term" value="P:DNA double-strand break processing"/>
    <property type="evidence" value="ECO:0007669"/>
    <property type="project" value="TreeGrafter"/>
</dbReference>
<dbReference type="GO" id="GO:0035861">
    <property type="term" value="C:site of double-strand break"/>
    <property type="evidence" value="ECO:0007669"/>
    <property type="project" value="TreeGrafter"/>
</dbReference>
<dbReference type="Proteomes" id="UP000299102">
    <property type="component" value="Unassembled WGS sequence"/>
</dbReference>
<proteinExistence type="predicted"/>
<dbReference type="GO" id="GO:0046975">
    <property type="term" value="F:histone H3K36 methyltransferase activity"/>
    <property type="evidence" value="ECO:0007669"/>
    <property type="project" value="TreeGrafter"/>
</dbReference>
<dbReference type="Pfam" id="PF17906">
    <property type="entry name" value="HTH_48"/>
    <property type="match status" value="1"/>
</dbReference>
<reference evidence="2 3" key="1">
    <citation type="journal article" date="2019" name="Commun. Biol.">
        <title>The bagworm genome reveals a unique fibroin gene that provides high tensile strength.</title>
        <authorList>
            <person name="Kono N."/>
            <person name="Nakamura H."/>
            <person name="Ohtoshi R."/>
            <person name="Tomita M."/>
            <person name="Numata K."/>
            <person name="Arakawa K."/>
        </authorList>
    </citation>
    <scope>NUCLEOTIDE SEQUENCE [LARGE SCALE GENOMIC DNA]</scope>
</reference>
<organism evidence="2 3">
    <name type="scientific">Eumeta variegata</name>
    <name type="common">Bagworm moth</name>
    <name type="synonym">Eumeta japonica</name>
    <dbReference type="NCBI Taxonomy" id="151549"/>
    <lineage>
        <taxon>Eukaryota</taxon>
        <taxon>Metazoa</taxon>
        <taxon>Ecdysozoa</taxon>
        <taxon>Arthropoda</taxon>
        <taxon>Hexapoda</taxon>
        <taxon>Insecta</taxon>
        <taxon>Pterygota</taxon>
        <taxon>Neoptera</taxon>
        <taxon>Endopterygota</taxon>
        <taxon>Lepidoptera</taxon>
        <taxon>Glossata</taxon>
        <taxon>Ditrysia</taxon>
        <taxon>Tineoidea</taxon>
        <taxon>Psychidae</taxon>
        <taxon>Oiketicinae</taxon>
        <taxon>Eumeta</taxon>
    </lineage>
</organism>
<evidence type="ECO:0000313" key="3">
    <source>
        <dbReference type="Proteomes" id="UP000299102"/>
    </source>
</evidence>
<sequence length="109" mass="13119">MAYRHFYFGFLSTKMSESNVEIRYILKFYYKNGTNAIQVAKKICDFYRSNAVSVRVAQNWFKRFQSDNFDVIDEPRFGPPVTDKVDEKVEQNRHIEVREKSWELTTEQF</sequence>
<dbReference type="GO" id="GO:0015074">
    <property type="term" value="P:DNA integration"/>
    <property type="evidence" value="ECO:0007669"/>
    <property type="project" value="TreeGrafter"/>
</dbReference>
<accession>A0A4C1THV7</accession>
<protein>
    <recommendedName>
        <fullName evidence="1">Mos1 transposase HTH domain-containing protein</fullName>
    </recommendedName>
</protein>
<dbReference type="OrthoDB" id="616263at2759"/>
<dbReference type="GO" id="GO:0031297">
    <property type="term" value="P:replication fork processing"/>
    <property type="evidence" value="ECO:0007669"/>
    <property type="project" value="TreeGrafter"/>
</dbReference>
<dbReference type="GO" id="GO:0000014">
    <property type="term" value="F:single-stranded DNA endodeoxyribonuclease activity"/>
    <property type="evidence" value="ECO:0007669"/>
    <property type="project" value="TreeGrafter"/>
</dbReference>
<dbReference type="GO" id="GO:0044774">
    <property type="term" value="P:mitotic DNA integrity checkpoint signaling"/>
    <property type="evidence" value="ECO:0007669"/>
    <property type="project" value="TreeGrafter"/>
</dbReference>
<dbReference type="InterPro" id="IPR041426">
    <property type="entry name" value="Mos1_HTH"/>
</dbReference>
<dbReference type="GO" id="GO:0003690">
    <property type="term" value="F:double-stranded DNA binding"/>
    <property type="evidence" value="ECO:0007669"/>
    <property type="project" value="TreeGrafter"/>
</dbReference>
<dbReference type="GO" id="GO:0042800">
    <property type="term" value="F:histone H3K4 methyltransferase activity"/>
    <property type="evidence" value="ECO:0007669"/>
    <property type="project" value="TreeGrafter"/>
</dbReference>
<dbReference type="GO" id="GO:0044547">
    <property type="term" value="F:DNA topoisomerase binding"/>
    <property type="evidence" value="ECO:0007669"/>
    <property type="project" value="TreeGrafter"/>
</dbReference>
<name>A0A4C1THV7_EUMVA</name>
<dbReference type="GO" id="GO:0003697">
    <property type="term" value="F:single-stranded DNA binding"/>
    <property type="evidence" value="ECO:0007669"/>
    <property type="project" value="TreeGrafter"/>
</dbReference>
<dbReference type="EMBL" id="BGZK01000059">
    <property type="protein sequence ID" value="GBP13705.1"/>
    <property type="molecule type" value="Genomic_DNA"/>
</dbReference>
<evidence type="ECO:0000313" key="2">
    <source>
        <dbReference type="EMBL" id="GBP13705.1"/>
    </source>
</evidence>
<dbReference type="AlphaFoldDB" id="A0A4C1THV7"/>
<gene>
    <name evidence="2" type="ORF">EVAR_7944_1</name>
</gene>
<keyword evidence="3" id="KW-1185">Reference proteome</keyword>
<comment type="caution">
    <text evidence="2">The sequence shown here is derived from an EMBL/GenBank/DDBJ whole genome shotgun (WGS) entry which is preliminary data.</text>
</comment>
<dbReference type="Gene3D" id="1.10.10.1450">
    <property type="match status" value="1"/>
</dbReference>
<dbReference type="GO" id="GO:0006303">
    <property type="term" value="P:double-strand break repair via nonhomologous end joining"/>
    <property type="evidence" value="ECO:0007669"/>
    <property type="project" value="TreeGrafter"/>
</dbReference>
<dbReference type="GO" id="GO:0000793">
    <property type="term" value="C:condensed chromosome"/>
    <property type="evidence" value="ECO:0007669"/>
    <property type="project" value="TreeGrafter"/>
</dbReference>
<dbReference type="InterPro" id="IPR052709">
    <property type="entry name" value="Transposase-MT_Hybrid"/>
</dbReference>
<evidence type="ECO:0000259" key="1">
    <source>
        <dbReference type="Pfam" id="PF17906"/>
    </source>
</evidence>
<feature type="domain" description="Mos1 transposase HTH" evidence="1">
    <location>
        <begin position="20"/>
        <end position="68"/>
    </location>
</feature>
<dbReference type="GO" id="GO:0005634">
    <property type="term" value="C:nucleus"/>
    <property type="evidence" value="ECO:0007669"/>
    <property type="project" value="TreeGrafter"/>
</dbReference>
<dbReference type="PANTHER" id="PTHR46060:SF2">
    <property type="entry name" value="HISTONE-LYSINE N-METHYLTRANSFERASE SETMAR"/>
    <property type="match status" value="1"/>
</dbReference>